<dbReference type="GeneID" id="70782574"/>
<dbReference type="KEGG" id="cmin:NCTC10288_00645"/>
<evidence type="ECO:0000313" key="1">
    <source>
        <dbReference type="EMBL" id="QPS59429.1"/>
    </source>
</evidence>
<dbReference type="Proteomes" id="UP000594905">
    <property type="component" value="Chromosome"/>
</dbReference>
<reference evidence="1 4" key="2">
    <citation type="submission" date="2020-12" db="EMBL/GenBank/DDBJ databases">
        <title>FDA dAtabase for Regulatory Grade micrObial Sequences (FDA-ARGOS): Supporting development and validation of Infectious Disease Dx tests.</title>
        <authorList>
            <person name="Sproer C."/>
            <person name="Gronow S."/>
            <person name="Severitt S."/>
            <person name="Schroder I."/>
            <person name="Tallon L."/>
            <person name="Sadzewicz L."/>
            <person name="Zhao X."/>
            <person name="Boylan J."/>
            <person name="Ott S."/>
            <person name="Bowen H."/>
            <person name="Vavikolanu K."/>
            <person name="Mehta A."/>
            <person name="Aluvathingal J."/>
            <person name="Nadendla S."/>
            <person name="Lowell S."/>
            <person name="Myers T."/>
            <person name="Yan Y."/>
            <person name="Sichtig H."/>
        </authorList>
    </citation>
    <scope>NUCLEOTIDE SEQUENCE [LARGE SCALE GENOMIC DNA]</scope>
    <source>
        <strain evidence="1 4">FDAARGOS_894</strain>
    </source>
</reference>
<dbReference type="OrthoDB" id="4420480at2"/>
<dbReference type="Proteomes" id="UP000249264">
    <property type="component" value="Chromosome 1"/>
</dbReference>
<organism evidence="2 3">
    <name type="scientific">Corynebacterium minutissimum</name>
    <dbReference type="NCBI Taxonomy" id="38301"/>
    <lineage>
        <taxon>Bacteria</taxon>
        <taxon>Bacillati</taxon>
        <taxon>Actinomycetota</taxon>
        <taxon>Actinomycetes</taxon>
        <taxon>Mycobacteriales</taxon>
        <taxon>Corynebacteriaceae</taxon>
        <taxon>Corynebacterium</taxon>
    </lineage>
</organism>
<evidence type="ECO:0000313" key="4">
    <source>
        <dbReference type="Proteomes" id="UP000594905"/>
    </source>
</evidence>
<dbReference type="AlphaFoldDB" id="A0A2X4RAX2"/>
<keyword evidence="4" id="KW-1185">Reference proteome</keyword>
<dbReference type="STRING" id="38301.NX84_10125"/>
<sequence length="137" mass="15256">MQRWVWRDEALVNEEGESLARVTPTGLLMPGQPAITFEHTPGARRFNVRGPSFSAEQAGFTVSTLRAVCEGREYTLERTNPFRRERRIRDASGNDVARTTPRGRDLEVAVGDLPASDAAFTSYCCLLLDGSTRPLRT</sequence>
<gene>
    <name evidence="1" type="ORF">I6G51_11200</name>
    <name evidence="2" type="ORF">NCTC10288_00645</name>
</gene>
<dbReference type="EMBL" id="CP065689">
    <property type="protein sequence ID" value="QPS59429.1"/>
    <property type="molecule type" value="Genomic_DNA"/>
</dbReference>
<accession>A0A2X4RAX2</accession>
<dbReference type="RefSeq" id="WP_039676342.1">
    <property type="nucleotide sequence ID" value="NZ_CP065689.1"/>
</dbReference>
<evidence type="ECO:0000313" key="3">
    <source>
        <dbReference type="Proteomes" id="UP000249264"/>
    </source>
</evidence>
<proteinExistence type="predicted"/>
<name>A0A2X4RAX2_9CORY</name>
<evidence type="ECO:0000313" key="2">
    <source>
        <dbReference type="EMBL" id="SQH99101.1"/>
    </source>
</evidence>
<reference evidence="2 3" key="1">
    <citation type="submission" date="2018-06" db="EMBL/GenBank/DDBJ databases">
        <authorList>
            <consortium name="Pathogen Informatics"/>
            <person name="Doyle S."/>
        </authorList>
    </citation>
    <scope>NUCLEOTIDE SEQUENCE [LARGE SCALE GENOMIC DNA]</scope>
    <source>
        <strain evidence="2 3">NCTC10288</strain>
    </source>
</reference>
<protein>
    <submittedName>
        <fullName evidence="2">Uncharacterized protein</fullName>
    </submittedName>
</protein>
<dbReference type="EMBL" id="LS483460">
    <property type="protein sequence ID" value="SQH99101.1"/>
    <property type="molecule type" value="Genomic_DNA"/>
</dbReference>